<reference evidence="2" key="1">
    <citation type="submission" date="2025-08" db="UniProtKB">
        <authorList>
            <consortium name="RefSeq"/>
        </authorList>
    </citation>
    <scope>IDENTIFICATION</scope>
</reference>
<accession>A0ABM4CUU0</accession>
<sequence length="161" mass="18090">MNSYVLDESSTLRLLGLTLTFDVSWKPYIKLIAKLASAKVASLYCACHFLTPDSILYLYKSLIHHCMEYCCHIWGGSSNNALSLLDKVQKRIVNIVGPALAANLQPLSHRRDVAFLTLFYKYYNGRCSKELASLVPSTKIYSCVTRHSIKSHPFTVAVPKC</sequence>
<dbReference type="RefSeq" id="XP_065665700.1">
    <property type="nucleotide sequence ID" value="XM_065809628.1"/>
</dbReference>
<evidence type="ECO:0000313" key="1">
    <source>
        <dbReference type="Proteomes" id="UP001652625"/>
    </source>
</evidence>
<gene>
    <name evidence="2" type="primary">LOC136087122</name>
</gene>
<protein>
    <submittedName>
        <fullName evidence="2">Uncharacterized protein LOC136087122</fullName>
    </submittedName>
</protein>
<evidence type="ECO:0000313" key="2">
    <source>
        <dbReference type="RefSeq" id="XP_065665700.1"/>
    </source>
</evidence>
<dbReference type="GeneID" id="136087122"/>
<keyword evidence="1" id="KW-1185">Reference proteome</keyword>
<name>A0ABM4CUU0_HYDVU</name>
<proteinExistence type="predicted"/>
<organism evidence="1 2">
    <name type="scientific">Hydra vulgaris</name>
    <name type="common">Hydra</name>
    <name type="synonym">Hydra attenuata</name>
    <dbReference type="NCBI Taxonomy" id="6087"/>
    <lineage>
        <taxon>Eukaryota</taxon>
        <taxon>Metazoa</taxon>
        <taxon>Cnidaria</taxon>
        <taxon>Hydrozoa</taxon>
        <taxon>Hydroidolina</taxon>
        <taxon>Anthoathecata</taxon>
        <taxon>Aplanulata</taxon>
        <taxon>Hydridae</taxon>
        <taxon>Hydra</taxon>
    </lineage>
</organism>
<dbReference type="Proteomes" id="UP001652625">
    <property type="component" value="Chromosome 11"/>
</dbReference>